<dbReference type="RefSeq" id="WP_029634370.1">
    <property type="nucleotide sequence ID" value="NZ_JACJTA010000106.1"/>
</dbReference>
<evidence type="ECO:0000313" key="2">
    <source>
        <dbReference type="Proteomes" id="UP000660380"/>
    </source>
</evidence>
<dbReference type="InterPro" id="IPR006549">
    <property type="entry name" value="HAD-SF_hydro_IIIA"/>
</dbReference>
<gene>
    <name evidence="1" type="ORF">H6G81_30480</name>
</gene>
<keyword evidence="2" id="KW-1185">Reference proteome</keyword>
<comment type="caution">
    <text evidence="1">The sequence shown here is derived from an EMBL/GenBank/DDBJ whole genome shotgun (WGS) entry which is preliminary data.</text>
</comment>
<dbReference type="NCBIfam" id="TIGR01668">
    <property type="entry name" value="YqeG_hyp_ppase"/>
    <property type="match status" value="1"/>
</dbReference>
<name>A0ABR8H055_9CYAN</name>
<dbReference type="NCBIfam" id="TIGR01662">
    <property type="entry name" value="HAD-SF-IIIA"/>
    <property type="match status" value="1"/>
</dbReference>
<dbReference type="Proteomes" id="UP000660380">
    <property type="component" value="Unassembled WGS sequence"/>
</dbReference>
<dbReference type="InterPro" id="IPR010021">
    <property type="entry name" value="PGPP1/Gep4"/>
</dbReference>
<reference evidence="1 2" key="1">
    <citation type="journal article" date="2020" name="ISME J.">
        <title>Comparative genomics reveals insights into cyanobacterial evolution and habitat adaptation.</title>
        <authorList>
            <person name="Chen M.Y."/>
            <person name="Teng W.K."/>
            <person name="Zhao L."/>
            <person name="Hu C.X."/>
            <person name="Zhou Y.K."/>
            <person name="Han B.P."/>
            <person name="Song L.R."/>
            <person name="Shu W.S."/>
        </authorList>
    </citation>
    <scope>NUCLEOTIDE SEQUENCE [LARGE SCALE GENOMIC DNA]</scope>
    <source>
        <strain evidence="1 2">FACHB-248</strain>
    </source>
</reference>
<dbReference type="Gene3D" id="3.40.50.1000">
    <property type="entry name" value="HAD superfamily/HAD-like"/>
    <property type="match status" value="1"/>
</dbReference>
<organism evidence="1 2">
    <name type="scientific">Scytonema hofmannii FACHB-248</name>
    <dbReference type="NCBI Taxonomy" id="1842502"/>
    <lineage>
        <taxon>Bacteria</taxon>
        <taxon>Bacillati</taxon>
        <taxon>Cyanobacteriota</taxon>
        <taxon>Cyanophyceae</taxon>
        <taxon>Nostocales</taxon>
        <taxon>Scytonemataceae</taxon>
        <taxon>Scytonema</taxon>
    </lineage>
</organism>
<dbReference type="SUPFAM" id="SSF56784">
    <property type="entry name" value="HAD-like"/>
    <property type="match status" value="1"/>
</dbReference>
<proteinExistence type="predicted"/>
<evidence type="ECO:0000313" key="1">
    <source>
        <dbReference type="EMBL" id="MBD2608727.1"/>
    </source>
</evidence>
<dbReference type="InterPro" id="IPR023214">
    <property type="entry name" value="HAD_sf"/>
</dbReference>
<dbReference type="InterPro" id="IPR036412">
    <property type="entry name" value="HAD-like_sf"/>
</dbReference>
<accession>A0ABR8H055</accession>
<dbReference type="Pfam" id="PF00702">
    <property type="entry name" value="Hydrolase"/>
    <property type="match status" value="1"/>
</dbReference>
<dbReference type="EMBL" id="JACJTA010000106">
    <property type="protein sequence ID" value="MBD2608727.1"/>
    <property type="molecule type" value="Genomic_DNA"/>
</dbReference>
<protein>
    <submittedName>
        <fullName evidence="1">YqeG family HAD IIIA-type phosphatase</fullName>
    </submittedName>
</protein>
<sequence>MLKKIVNQFISWLRLLIQGNNRPGLKENPHKLPRRAYILASIDIELLKKSGIRGIILDLDNTIISEDDRYLSPKAEDWITQAKLAGLKFFILSNGKRHYRVKFWSHRLDIKAINPAKKPFPKAFRQAIAHMNLHPKEVVVIGDSVHTDVIGAWLLGCCSIQVATLPHPPRWWESLAGKWVQIPYPTENELWDFDDSAGYESFF</sequence>